<evidence type="ECO:0000313" key="1">
    <source>
        <dbReference type="EMBL" id="CAA9285390.1"/>
    </source>
</evidence>
<organism evidence="1">
    <name type="scientific">uncultured Coleofasciculus sp</name>
    <dbReference type="NCBI Taxonomy" id="1267456"/>
    <lineage>
        <taxon>Bacteria</taxon>
        <taxon>Bacillati</taxon>
        <taxon>Cyanobacteriota</taxon>
        <taxon>Cyanophyceae</taxon>
        <taxon>Coleofasciculales</taxon>
        <taxon>Coleofasciculaceae</taxon>
        <taxon>Coleofasciculus</taxon>
        <taxon>environmental samples</taxon>
    </lineage>
</organism>
<dbReference type="EMBL" id="CADCTM010000669">
    <property type="protein sequence ID" value="CAA9285390.1"/>
    <property type="molecule type" value="Genomic_DNA"/>
</dbReference>
<dbReference type="AlphaFoldDB" id="A0A6J4JR99"/>
<protein>
    <submittedName>
        <fullName evidence="1">Uncharacterized protein</fullName>
    </submittedName>
</protein>
<name>A0A6J4JR99_9CYAN</name>
<proteinExistence type="predicted"/>
<reference evidence="1" key="1">
    <citation type="submission" date="2020-02" db="EMBL/GenBank/DDBJ databases">
        <authorList>
            <person name="Meier V. D."/>
        </authorList>
    </citation>
    <scope>NUCLEOTIDE SEQUENCE</scope>
    <source>
        <strain evidence="1">AVDCRST_MAG92</strain>
    </source>
</reference>
<sequence length="48" mass="5560">MCLLGIYRLGVKDSGKTRLIYFKNCGCIVGLLSEVWLANRWIWGRLRS</sequence>
<gene>
    <name evidence="1" type="ORF">AVDCRST_MAG92-3827</name>
</gene>
<accession>A0A6J4JR99</accession>